<dbReference type="AlphaFoldDB" id="A0A9D1SPW6"/>
<proteinExistence type="predicted"/>
<comment type="caution">
    <text evidence="1">The sequence shown here is derived from an EMBL/GenBank/DDBJ whole genome shotgun (WGS) entry which is preliminary data.</text>
</comment>
<dbReference type="NCBIfam" id="NF006160">
    <property type="entry name" value="PRK08304.1"/>
    <property type="match status" value="1"/>
</dbReference>
<dbReference type="Pfam" id="PF07451">
    <property type="entry name" value="SpoVAD"/>
    <property type="match status" value="1"/>
</dbReference>
<gene>
    <name evidence="1" type="ORF">IAC72_00245</name>
</gene>
<name>A0A9D1SPW6_9BACT</name>
<dbReference type="EMBL" id="DVOC01000007">
    <property type="protein sequence ID" value="HIU90431.1"/>
    <property type="molecule type" value="Genomic_DNA"/>
</dbReference>
<dbReference type="GO" id="GO:0016746">
    <property type="term" value="F:acyltransferase activity"/>
    <property type="evidence" value="ECO:0007669"/>
    <property type="project" value="InterPro"/>
</dbReference>
<dbReference type="Proteomes" id="UP000886852">
    <property type="component" value="Unassembled WGS sequence"/>
</dbReference>
<dbReference type="SUPFAM" id="SSF53901">
    <property type="entry name" value="Thiolase-like"/>
    <property type="match status" value="1"/>
</dbReference>
<accession>A0A9D1SPW6</accession>
<organism evidence="1 2">
    <name type="scientific">Candidatus Fimimonas merdipullorum</name>
    <dbReference type="NCBI Taxonomy" id="2840822"/>
    <lineage>
        <taxon>Bacteria</taxon>
        <taxon>Pseudomonadati</taxon>
        <taxon>Myxococcota</taxon>
        <taxon>Myxococcia</taxon>
        <taxon>Myxococcales</taxon>
        <taxon>Cystobacterineae</taxon>
        <taxon>Myxococcaceae</taxon>
        <taxon>Myxococcaceae incertae sedis</taxon>
        <taxon>Candidatus Fimimonas</taxon>
    </lineage>
</organism>
<dbReference type="InterPro" id="IPR010894">
    <property type="entry name" value="SpoVAD"/>
</dbReference>
<reference evidence="1" key="2">
    <citation type="journal article" date="2021" name="PeerJ">
        <title>Extensive microbial diversity within the chicken gut microbiome revealed by metagenomics and culture.</title>
        <authorList>
            <person name="Gilroy R."/>
            <person name="Ravi A."/>
            <person name="Getino M."/>
            <person name="Pursley I."/>
            <person name="Horton D.L."/>
            <person name="Alikhan N.F."/>
            <person name="Baker D."/>
            <person name="Gharbi K."/>
            <person name="Hall N."/>
            <person name="Watson M."/>
            <person name="Adriaenssens E.M."/>
            <person name="Foster-Nyarko E."/>
            <person name="Jarju S."/>
            <person name="Secka A."/>
            <person name="Antonio M."/>
            <person name="Oren A."/>
            <person name="Chaudhuri R.R."/>
            <person name="La Ragione R."/>
            <person name="Hildebrand F."/>
            <person name="Pallen M.J."/>
        </authorList>
    </citation>
    <scope>NUCLEOTIDE SEQUENCE</scope>
    <source>
        <strain evidence="1">ChiHjej12B11-7776</strain>
    </source>
</reference>
<protein>
    <submittedName>
        <fullName evidence="1">Stage V sporulation protein AD</fullName>
    </submittedName>
</protein>
<sequence>MSTNYYKKRTLPFFDVYVDDGYTVAGPKEKDGKYGDCFDLTLTDDTFGEKTFEHAERKMFSHAIDGVISKANLLTKDVDAIVGGDLLNQIVSCSFAARAVHTAYLGLYNACATFCEALIVGGAMIGRGMENVVCVAGSHFSTAERQYRYPLELGVLRSPVTQWTATGVGATLLTSRKEGVAKITAATTGRVVDFGIMDTNNMGAAMAPSACDTICAFFEDTGSSPDDFDALFTGDLGKLGSEILYDLLAQRGIDVCDRHVDCGATLFFDSQKTYQGASGAACSALVFNSYVLSNFRSGKFKRILLAGTGALMSPTTSFQGDSIPAITHLVEVRA</sequence>
<dbReference type="Gene3D" id="3.40.47.40">
    <property type="entry name" value="Stage V sporulation protein AD"/>
    <property type="match status" value="1"/>
</dbReference>
<dbReference type="InterPro" id="IPR038369">
    <property type="entry name" value="SpoVAD_sf"/>
</dbReference>
<reference evidence="1" key="1">
    <citation type="submission" date="2020-10" db="EMBL/GenBank/DDBJ databases">
        <authorList>
            <person name="Gilroy R."/>
        </authorList>
    </citation>
    <scope>NUCLEOTIDE SEQUENCE</scope>
    <source>
        <strain evidence="1">ChiHjej12B11-7776</strain>
    </source>
</reference>
<evidence type="ECO:0000313" key="2">
    <source>
        <dbReference type="Proteomes" id="UP000886852"/>
    </source>
</evidence>
<evidence type="ECO:0000313" key="1">
    <source>
        <dbReference type="EMBL" id="HIU90431.1"/>
    </source>
</evidence>
<dbReference type="InterPro" id="IPR016039">
    <property type="entry name" value="Thiolase-like"/>
</dbReference>